<dbReference type="InterPro" id="IPR036688">
    <property type="entry name" value="MoeA_C_domain_IV_sf"/>
</dbReference>
<dbReference type="SUPFAM" id="SSF53218">
    <property type="entry name" value="Molybdenum cofactor biosynthesis proteins"/>
    <property type="match status" value="1"/>
</dbReference>
<evidence type="ECO:0000256" key="12">
    <source>
        <dbReference type="ARBA" id="ARBA00047317"/>
    </source>
</evidence>
<dbReference type="GO" id="GO:0006777">
    <property type="term" value="P:Mo-molybdopterin cofactor biosynthetic process"/>
    <property type="evidence" value="ECO:0007669"/>
    <property type="project" value="UniProtKB-UniRule"/>
</dbReference>
<accession>K6QD59</accession>
<evidence type="ECO:0000256" key="10">
    <source>
        <dbReference type="ARBA" id="ARBA00022842"/>
    </source>
</evidence>
<comment type="function">
    <text evidence="2 13">Catalyzes the insertion of molybdate into adenylated molybdopterin with the concomitant release of AMP.</text>
</comment>
<reference evidence="16" key="2">
    <citation type="submission" date="2012-10" db="EMBL/GenBank/DDBJ databases">
        <title>Improved high-quality draft of Thermaerobacter subterraneus C21, DSM 13965.</title>
        <authorList>
            <consortium name="DOE Joint Genome Institute"/>
            <person name="Eisen J."/>
            <person name="Huntemann M."/>
            <person name="Wei C.-L."/>
            <person name="Han J."/>
            <person name="Detter J.C."/>
            <person name="Han C."/>
            <person name="Tapia R."/>
            <person name="Chen A."/>
            <person name="Kyrpides N."/>
            <person name="Mavromatis K."/>
            <person name="Markowitz V."/>
            <person name="Szeto E."/>
            <person name="Ivanova N."/>
            <person name="Mikhailova N."/>
            <person name="Ovchinnikova G."/>
            <person name="Pagani I."/>
            <person name="Pati A."/>
            <person name="Goodwin L."/>
            <person name="Nordberg H.P."/>
            <person name="Cantor M.N."/>
            <person name="Hua S.X."/>
            <person name="Woyke T."/>
            <person name="Eisen J."/>
            <person name="Klenk H.-P."/>
        </authorList>
    </citation>
    <scope>NUCLEOTIDE SEQUENCE [LARGE SCALE GENOMIC DNA]</scope>
    <source>
        <strain evidence="16">DSM 13965</strain>
    </source>
</reference>
<dbReference type="InterPro" id="IPR001453">
    <property type="entry name" value="MoaB/Mog_dom"/>
</dbReference>
<evidence type="ECO:0000256" key="11">
    <source>
        <dbReference type="ARBA" id="ARBA00023150"/>
    </source>
</evidence>
<dbReference type="PANTHER" id="PTHR10192:SF5">
    <property type="entry name" value="GEPHYRIN"/>
    <property type="match status" value="1"/>
</dbReference>
<proteinExistence type="inferred from homology"/>
<evidence type="ECO:0000256" key="4">
    <source>
        <dbReference type="ARBA" id="ARBA00010763"/>
    </source>
</evidence>
<evidence type="ECO:0000313" key="17">
    <source>
        <dbReference type="Proteomes" id="UP000005710"/>
    </source>
</evidence>
<evidence type="ECO:0000313" key="16">
    <source>
        <dbReference type="EMBL" id="EKP94556.1"/>
    </source>
</evidence>
<dbReference type="Pfam" id="PF03454">
    <property type="entry name" value="MoeA_C"/>
    <property type="match status" value="1"/>
</dbReference>
<dbReference type="UniPathway" id="UPA00344"/>
<keyword evidence="17" id="KW-1185">Reference proteome</keyword>
<comment type="similarity">
    <text evidence="4 13">Belongs to the MoeA family.</text>
</comment>
<reference evidence="16" key="1">
    <citation type="submission" date="2010-10" db="EMBL/GenBank/DDBJ databases">
        <authorList>
            <consortium name="US DOE Joint Genome Institute (JGI-PGF)"/>
            <person name="Lucas S."/>
            <person name="Copeland A."/>
            <person name="Lapidus A."/>
            <person name="Bruce D."/>
            <person name="Goodwin L."/>
            <person name="Pitluck S."/>
            <person name="Kyrpides N."/>
            <person name="Mavromatis K."/>
            <person name="Detter J.C."/>
            <person name="Han C."/>
            <person name="Land M."/>
            <person name="Hauser L."/>
            <person name="Markowitz V."/>
            <person name="Cheng J.-F."/>
            <person name="Hugenholtz P."/>
            <person name="Woyke T."/>
            <person name="Wu D."/>
            <person name="Pukall R."/>
            <person name="Wahrenburg C."/>
            <person name="Brambilla E."/>
            <person name="Klenk H.-P."/>
            <person name="Eisen J.A."/>
        </authorList>
    </citation>
    <scope>NUCLEOTIDE SEQUENCE [LARGE SCALE GENOMIC DNA]</scope>
    <source>
        <strain evidence="16">DSM 13965</strain>
    </source>
</reference>
<evidence type="ECO:0000256" key="13">
    <source>
        <dbReference type="RuleBase" id="RU365090"/>
    </source>
</evidence>
<evidence type="ECO:0000256" key="8">
    <source>
        <dbReference type="ARBA" id="ARBA00022679"/>
    </source>
</evidence>
<dbReference type="FunFam" id="3.40.980.10:FF:000004">
    <property type="entry name" value="Molybdopterin molybdenumtransferase"/>
    <property type="match status" value="1"/>
</dbReference>
<dbReference type="NCBIfam" id="NF045515">
    <property type="entry name" value="Glp_gephyrin"/>
    <property type="match status" value="1"/>
</dbReference>
<dbReference type="InterPro" id="IPR038987">
    <property type="entry name" value="MoeA-like"/>
</dbReference>
<dbReference type="HOGENOM" id="CLU_010186_7_2_9"/>
<keyword evidence="9 13" id="KW-0479">Metal-binding</keyword>
<dbReference type="EMBL" id="AENY02000003">
    <property type="protein sequence ID" value="EKP94556.1"/>
    <property type="molecule type" value="Genomic_DNA"/>
</dbReference>
<keyword evidence="7 13" id="KW-0500">Molybdenum</keyword>
<dbReference type="InterPro" id="IPR005111">
    <property type="entry name" value="MoeA_C_domain_IV"/>
</dbReference>
<evidence type="ECO:0000256" key="14">
    <source>
        <dbReference type="SAM" id="MobiDB-lite"/>
    </source>
</evidence>
<dbReference type="NCBIfam" id="TIGR00177">
    <property type="entry name" value="molyb_syn"/>
    <property type="match status" value="1"/>
</dbReference>
<evidence type="ECO:0000256" key="1">
    <source>
        <dbReference type="ARBA" id="ARBA00001946"/>
    </source>
</evidence>
<evidence type="ECO:0000256" key="6">
    <source>
        <dbReference type="ARBA" id="ARBA00021108"/>
    </source>
</evidence>
<dbReference type="Gene3D" id="2.170.190.11">
    <property type="entry name" value="Molybdopterin biosynthesis moea protein, domain 3"/>
    <property type="match status" value="1"/>
</dbReference>
<dbReference type="AlphaFoldDB" id="K6QD59"/>
<dbReference type="GO" id="GO:0061599">
    <property type="term" value="F:molybdopterin molybdotransferase activity"/>
    <property type="evidence" value="ECO:0007669"/>
    <property type="project" value="UniProtKB-UniRule"/>
</dbReference>
<evidence type="ECO:0000256" key="9">
    <source>
        <dbReference type="ARBA" id="ARBA00022723"/>
    </source>
</evidence>
<dbReference type="SUPFAM" id="SSF63882">
    <property type="entry name" value="MoeA N-terminal region -like"/>
    <property type="match status" value="1"/>
</dbReference>
<evidence type="ECO:0000256" key="7">
    <source>
        <dbReference type="ARBA" id="ARBA00022505"/>
    </source>
</evidence>
<keyword evidence="10 13" id="KW-0460">Magnesium</keyword>
<dbReference type="CDD" id="cd00887">
    <property type="entry name" value="MoeA"/>
    <property type="match status" value="1"/>
</dbReference>
<dbReference type="PANTHER" id="PTHR10192">
    <property type="entry name" value="MOLYBDOPTERIN BIOSYNTHESIS PROTEIN"/>
    <property type="match status" value="1"/>
</dbReference>
<dbReference type="Gene3D" id="3.40.980.10">
    <property type="entry name" value="MoaB/Mog-like domain"/>
    <property type="match status" value="1"/>
</dbReference>
<evidence type="ECO:0000256" key="3">
    <source>
        <dbReference type="ARBA" id="ARBA00005046"/>
    </source>
</evidence>
<dbReference type="SUPFAM" id="SSF63867">
    <property type="entry name" value="MoeA C-terminal domain-like"/>
    <property type="match status" value="1"/>
</dbReference>
<dbReference type="Gene3D" id="2.40.340.10">
    <property type="entry name" value="MoeA, C-terminal, domain IV"/>
    <property type="match status" value="1"/>
</dbReference>
<keyword evidence="11 13" id="KW-0501">Molybdenum cofactor biosynthesis</keyword>
<dbReference type="EC" id="2.10.1.1" evidence="5 13"/>
<sequence length="476" mass="48503">MAGYEPEPGHEPDVAARAAEPRAPAPAGVGTAAGSASQGPVPDPGGGPAPASSPESGLPGGGFRAPFPSAGLPTVAEALQRILAAAGRPPLATEEVPLAVALGRVLAKPVYAPEDVPGFHRSTVDGYAVRSQDLRGVEPGRPARLQVAGRVLAGQPAQVTVEPGQAVAVPTGGMLPPGADCVVMFEHTTREGPWLLVHRFAGPGDNVIARGEDAAAGLALLPAGRRLGPAELGALAGAGVTRLAVARGPRVALLLTGDEVVPPGQVPAPGQIRDINGVALTAALRQDGAEPLDPVYVPDEPDAFRQALGAALAAADLVLISGGSSVGERDLTAELAAELEPPGVILHGIALKPGKPTLFAMAGRKPVFGLPGNPVSALVVYRLLVRPLIQRWLGLAPEPGPGPRIRARLETALRRPPGREEYVPVALIWRGGEYGARPQPRKSGLISALTGAQGLVHLPLEIEGLPAGAEVEVIPW</sequence>
<dbReference type="Pfam" id="PF00994">
    <property type="entry name" value="MoCF_biosynth"/>
    <property type="match status" value="1"/>
</dbReference>
<name>K6QD59_9FIRM</name>
<dbReference type="GO" id="GO:0005829">
    <property type="term" value="C:cytosol"/>
    <property type="evidence" value="ECO:0007669"/>
    <property type="project" value="TreeGrafter"/>
</dbReference>
<dbReference type="SMART" id="SM00852">
    <property type="entry name" value="MoCF_biosynth"/>
    <property type="match status" value="1"/>
</dbReference>
<keyword evidence="8 13" id="KW-0808">Transferase</keyword>
<organism evidence="16 17">
    <name type="scientific">Thermaerobacter subterraneus DSM 13965</name>
    <dbReference type="NCBI Taxonomy" id="867903"/>
    <lineage>
        <taxon>Bacteria</taxon>
        <taxon>Bacillati</taxon>
        <taxon>Bacillota</taxon>
        <taxon>Clostridia</taxon>
        <taxon>Eubacteriales</taxon>
        <taxon>Clostridiales Family XVII. Incertae Sedis</taxon>
        <taxon>Thermaerobacter</taxon>
    </lineage>
</organism>
<comment type="cofactor">
    <cofactor evidence="1 13">
        <name>Mg(2+)</name>
        <dbReference type="ChEBI" id="CHEBI:18420"/>
    </cofactor>
</comment>
<comment type="caution">
    <text evidence="16">The sequence shown here is derived from an EMBL/GenBank/DDBJ whole genome shotgun (WGS) entry which is preliminary data.</text>
</comment>
<evidence type="ECO:0000256" key="2">
    <source>
        <dbReference type="ARBA" id="ARBA00002901"/>
    </source>
</evidence>
<dbReference type="Proteomes" id="UP000005710">
    <property type="component" value="Unassembled WGS sequence"/>
</dbReference>
<dbReference type="Gene3D" id="3.90.105.10">
    <property type="entry name" value="Molybdopterin biosynthesis moea protein, domain 2"/>
    <property type="match status" value="1"/>
</dbReference>
<feature type="region of interest" description="Disordered" evidence="14">
    <location>
        <begin position="1"/>
        <end position="66"/>
    </location>
</feature>
<gene>
    <name evidence="16" type="ORF">ThesuDRAFT_02294</name>
</gene>
<evidence type="ECO:0000256" key="5">
    <source>
        <dbReference type="ARBA" id="ARBA00013269"/>
    </source>
</evidence>
<dbReference type="InterPro" id="IPR036135">
    <property type="entry name" value="MoeA_linker/N_sf"/>
</dbReference>
<dbReference type="STRING" id="867903.ThesuDRAFT_02294"/>
<dbReference type="eggNOG" id="COG0303">
    <property type="taxonomic scope" value="Bacteria"/>
</dbReference>
<protein>
    <recommendedName>
        <fullName evidence="6 13">Molybdopterin molybdenumtransferase</fullName>
        <ecNumber evidence="5 13">2.10.1.1</ecNumber>
    </recommendedName>
</protein>
<dbReference type="InterPro" id="IPR036425">
    <property type="entry name" value="MoaB/Mog-like_dom_sf"/>
</dbReference>
<feature type="domain" description="MoaB/Mog" evidence="15">
    <location>
        <begin position="252"/>
        <end position="391"/>
    </location>
</feature>
<dbReference type="Pfam" id="PF03453">
    <property type="entry name" value="MoeA_N"/>
    <property type="match status" value="1"/>
</dbReference>
<dbReference type="GO" id="GO:0046872">
    <property type="term" value="F:metal ion binding"/>
    <property type="evidence" value="ECO:0007669"/>
    <property type="project" value="UniProtKB-UniRule"/>
</dbReference>
<feature type="compositionally biased region" description="Low complexity" evidence="14">
    <location>
        <begin position="15"/>
        <end position="40"/>
    </location>
</feature>
<evidence type="ECO:0000259" key="15">
    <source>
        <dbReference type="SMART" id="SM00852"/>
    </source>
</evidence>
<comment type="pathway">
    <text evidence="3 13">Cofactor biosynthesis; molybdopterin biosynthesis.</text>
</comment>
<dbReference type="RefSeq" id="WP_006904576.1">
    <property type="nucleotide sequence ID" value="NZ_JH976535.1"/>
</dbReference>
<dbReference type="InterPro" id="IPR005110">
    <property type="entry name" value="MoeA_linker/N"/>
</dbReference>
<comment type="catalytic activity">
    <reaction evidence="12">
        <text>adenylyl-molybdopterin + molybdate = Mo-molybdopterin + AMP + H(+)</text>
        <dbReference type="Rhea" id="RHEA:35047"/>
        <dbReference type="ChEBI" id="CHEBI:15378"/>
        <dbReference type="ChEBI" id="CHEBI:36264"/>
        <dbReference type="ChEBI" id="CHEBI:62727"/>
        <dbReference type="ChEBI" id="CHEBI:71302"/>
        <dbReference type="ChEBI" id="CHEBI:456215"/>
        <dbReference type="EC" id="2.10.1.1"/>
    </reaction>
</comment>